<proteinExistence type="predicted"/>
<name>A0A8T0EGK1_ARGBR</name>
<dbReference type="EMBL" id="JABXBU010002227">
    <property type="protein sequence ID" value="KAF8773123.1"/>
    <property type="molecule type" value="Genomic_DNA"/>
</dbReference>
<gene>
    <name evidence="1" type="ORF">HNY73_015807</name>
</gene>
<reference evidence="1" key="1">
    <citation type="journal article" date="2020" name="bioRxiv">
        <title>Chromosome-level reference genome of the European wasp spider Argiope bruennichi: a resource for studies on range expansion and evolutionary adaptation.</title>
        <authorList>
            <person name="Sheffer M.M."/>
            <person name="Hoppe A."/>
            <person name="Krehenwinkel H."/>
            <person name="Uhl G."/>
            <person name="Kuss A.W."/>
            <person name="Jensen L."/>
            <person name="Jensen C."/>
            <person name="Gillespie R.G."/>
            <person name="Hoff K.J."/>
            <person name="Prost S."/>
        </authorList>
    </citation>
    <scope>NUCLEOTIDE SEQUENCE</scope>
</reference>
<accession>A0A8T0EGK1</accession>
<dbReference type="AlphaFoldDB" id="A0A8T0EGK1"/>
<dbReference type="Proteomes" id="UP000807504">
    <property type="component" value="Unassembled WGS sequence"/>
</dbReference>
<dbReference type="OrthoDB" id="6413404at2759"/>
<comment type="caution">
    <text evidence="1">The sequence shown here is derived from an EMBL/GenBank/DDBJ whole genome shotgun (WGS) entry which is preliminary data.</text>
</comment>
<reference evidence="1" key="2">
    <citation type="submission" date="2020-06" db="EMBL/GenBank/DDBJ databases">
        <authorList>
            <person name="Sheffer M."/>
        </authorList>
    </citation>
    <scope>NUCLEOTIDE SEQUENCE</scope>
</reference>
<keyword evidence="2" id="KW-1185">Reference proteome</keyword>
<sequence>MNVSLVPSLHHLTCCRLLTSIFNHLEVHKDFRRTEFQEFKSEVSEAISHLTPNPRIREILEEFIAPLFNEIIEWISGFERNWYGYDSVLNAVLQTLPNCWLSDGTIDQEKAARELVKNKDLRPINRFVFACTFCFFEDALDLWEILFKIEKAYLKHKSTPIVKHWVEWLESGSERDWDLFVAWTLDTPIWCYNIFILKHSLKMLTPEEKNEYLLDALIGSEVNIDVMHFCISMLSKEEQEEVFRESPVEVFRFVSSWPVRHIYYDLADKFCPYLTEENFCEVIRMLLKQLRQRECDFIEPVNILKNFWARGSLNFQNTAKDDPHVCKPLQFLLDFDVSQSFPKQRYVDSFLPDLLDDNNFQQRPQVVVRSRRIRTVRRRYRSIQ</sequence>
<evidence type="ECO:0000313" key="2">
    <source>
        <dbReference type="Proteomes" id="UP000807504"/>
    </source>
</evidence>
<protein>
    <submittedName>
        <fullName evidence="1">Uncharacterized protein</fullName>
    </submittedName>
</protein>
<organism evidence="1 2">
    <name type="scientific">Argiope bruennichi</name>
    <name type="common">Wasp spider</name>
    <name type="synonym">Aranea bruennichi</name>
    <dbReference type="NCBI Taxonomy" id="94029"/>
    <lineage>
        <taxon>Eukaryota</taxon>
        <taxon>Metazoa</taxon>
        <taxon>Ecdysozoa</taxon>
        <taxon>Arthropoda</taxon>
        <taxon>Chelicerata</taxon>
        <taxon>Arachnida</taxon>
        <taxon>Araneae</taxon>
        <taxon>Araneomorphae</taxon>
        <taxon>Entelegynae</taxon>
        <taxon>Araneoidea</taxon>
        <taxon>Araneidae</taxon>
        <taxon>Argiope</taxon>
    </lineage>
</organism>
<evidence type="ECO:0000313" key="1">
    <source>
        <dbReference type="EMBL" id="KAF8773123.1"/>
    </source>
</evidence>